<dbReference type="GO" id="GO:0003747">
    <property type="term" value="F:translation release factor activity"/>
    <property type="evidence" value="ECO:0007669"/>
    <property type="project" value="InterPro"/>
</dbReference>
<organism evidence="3 4">
    <name type="scientific">Ascidiaceihabitans donghaensis</name>
    <dbReference type="NCBI Taxonomy" id="1510460"/>
    <lineage>
        <taxon>Bacteria</taxon>
        <taxon>Pseudomonadati</taxon>
        <taxon>Pseudomonadota</taxon>
        <taxon>Alphaproteobacteria</taxon>
        <taxon>Rhodobacterales</taxon>
        <taxon>Paracoccaceae</taxon>
        <taxon>Ascidiaceihabitans</taxon>
    </lineage>
</organism>
<dbReference type="Pfam" id="PF00472">
    <property type="entry name" value="RF-1"/>
    <property type="match status" value="1"/>
</dbReference>
<name>A0A2R8BA74_9RHOB</name>
<dbReference type="InterPro" id="IPR050057">
    <property type="entry name" value="Prokaryotic/Mito_RF"/>
</dbReference>
<dbReference type="InterPro" id="IPR000352">
    <property type="entry name" value="Pep_chain_release_fac_I"/>
</dbReference>
<evidence type="ECO:0000313" key="3">
    <source>
        <dbReference type="EMBL" id="SPH19786.1"/>
    </source>
</evidence>
<reference evidence="3 4" key="1">
    <citation type="submission" date="2018-03" db="EMBL/GenBank/DDBJ databases">
        <authorList>
            <person name="Keele B.F."/>
        </authorList>
    </citation>
    <scope>NUCLEOTIDE SEQUENCE [LARGE SCALE GENOMIC DNA]</scope>
    <source>
        <strain evidence="3 4">CECT 8599</strain>
    </source>
</reference>
<evidence type="ECO:0000259" key="2">
    <source>
        <dbReference type="Pfam" id="PF00472"/>
    </source>
</evidence>
<dbReference type="InterPro" id="IPR017509">
    <property type="entry name" value="PrfH"/>
</dbReference>
<accession>A0A2R8BA74</accession>
<gene>
    <name evidence="3" type="primary">prfA_1</name>
    <name evidence="3" type="ORF">ASD8599_00526</name>
</gene>
<dbReference type="InterPro" id="IPR045853">
    <property type="entry name" value="Pep_chain_release_fac_I_sf"/>
</dbReference>
<dbReference type="RefSeq" id="WP_108827087.1">
    <property type="nucleotide sequence ID" value="NZ_OMOR01000001.1"/>
</dbReference>
<dbReference type="Gene3D" id="3.30.160.20">
    <property type="match status" value="1"/>
</dbReference>
<evidence type="ECO:0000256" key="1">
    <source>
        <dbReference type="ARBA" id="ARBA00010835"/>
    </source>
</evidence>
<proteinExistence type="inferred from homology"/>
<feature type="domain" description="Prokaryotic-type class I peptide chain release factors" evidence="2">
    <location>
        <begin position="116"/>
        <end position="190"/>
    </location>
</feature>
<sequence length="214" mass="23548">MRETTQADQSVSLLVTSGNGPAECCIAARHVVTRMLEDAETIGLDADVSLTKAKHGIKSALIVLHGPAARHLAKNWLGTVQWRWKSSLRPQHKRANWFVGVFEMQVPAERPDVCLADVKFQSFRAGGPGGQHQNTTDSAVRATHVPSGMIAIAREMRSQHRNKALALERLVLLMASKDVADADARKSDQNQMHASLERGNPVRCFKGVSFRDVH</sequence>
<keyword evidence="4" id="KW-1185">Reference proteome</keyword>
<evidence type="ECO:0000313" key="4">
    <source>
        <dbReference type="Proteomes" id="UP000244880"/>
    </source>
</evidence>
<protein>
    <submittedName>
        <fullName evidence="3">Peptide chain release factor RF1</fullName>
    </submittedName>
</protein>
<dbReference type="EMBL" id="OMOR01000001">
    <property type="protein sequence ID" value="SPH19786.1"/>
    <property type="molecule type" value="Genomic_DNA"/>
</dbReference>
<dbReference type="AlphaFoldDB" id="A0A2R8BA74"/>
<dbReference type="PANTHER" id="PTHR43804">
    <property type="entry name" value="LD18447P"/>
    <property type="match status" value="1"/>
</dbReference>
<dbReference type="Proteomes" id="UP000244880">
    <property type="component" value="Unassembled WGS sequence"/>
</dbReference>
<dbReference type="OrthoDB" id="9815709at2"/>
<dbReference type="PANTHER" id="PTHR43804:SF9">
    <property type="entry name" value="PEPTIDE CHAIN RELEASE FACTOR HOMOLOG-RELATED"/>
    <property type="match status" value="1"/>
</dbReference>
<dbReference type="Gene3D" id="3.30.70.1660">
    <property type="match status" value="1"/>
</dbReference>
<dbReference type="SUPFAM" id="SSF75620">
    <property type="entry name" value="Release factor"/>
    <property type="match status" value="1"/>
</dbReference>
<dbReference type="NCBIfam" id="TIGR03072">
    <property type="entry name" value="release_prfH"/>
    <property type="match status" value="1"/>
</dbReference>
<comment type="similarity">
    <text evidence="1">Belongs to the prokaryotic/mitochondrial release factor family.</text>
</comment>